<accession>A0A3G3IN34</accession>
<evidence type="ECO:0000313" key="2">
    <source>
        <dbReference type="Proteomes" id="UP000278334"/>
    </source>
</evidence>
<reference evidence="1 2" key="1">
    <citation type="submission" date="2017-11" db="EMBL/GenBank/DDBJ databases">
        <title>Genome sequence of the bacterial symbiont EPR9N from a vent mussel Bathymodiolus thermophilus.</title>
        <authorList>
            <person name="Won Y.-J."/>
        </authorList>
    </citation>
    <scope>NUCLEOTIDE SEQUENCE [LARGE SCALE GENOMIC DNA]</scope>
    <source>
        <strain evidence="1 2">EPR9N</strain>
    </source>
</reference>
<gene>
    <name evidence="1" type="ORF">MS2017_1520</name>
</gene>
<organism evidence="1 2">
    <name type="scientific">Bathymodiolus thermophilus thioautotrophic gill symbiont</name>
    <dbReference type="NCBI Taxonomy" id="2360"/>
    <lineage>
        <taxon>Bacteria</taxon>
        <taxon>Pseudomonadati</taxon>
        <taxon>Pseudomonadota</taxon>
        <taxon>Gammaproteobacteria</taxon>
        <taxon>sulfur-oxidizing symbionts</taxon>
    </lineage>
</organism>
<proteinExistence type="predicted"/>
<name>A0A3G3IN34_9GAMM</name>
<dbReference type="EMBL" id="CP024634">
    <property type="protein sequence ID" value="AYQ57205.1"/>
    <property type="molecule type" value="Genomic_DNA"/>
</dbReference>
<evidence type="ECO:0000313" key="1">
    <source>
        <dbReference type="EMBL" id="AYQ57205.1"/>
    </source>
</evidence>
<dbReference type="AlphaFoldDB" id="A0A3G3IN34"/>
<dbReference type="Proteomes" id="UP000278334">
    <property type="component" value="Chromosome"/>
</dbReference>
<sequence>MNSKNTSLRVFIGNIYENITGIGGEFRDITIGHPSISQDCDDIVKSSEEKAFIDLNQASVYKKCANIAIHILYASPLKTPISREPLNQYLKIEEFKILKATPNHQNAIIAIFYALHLLNQEQETKHKIEISCHSMIELTQVLCEIDLDDKNENNLYQFLIASTRHLALLFEQVVYKNNANLQYKLCPTTNL</sequence>
<protein>
    <submittedName>
        <fullName evidence="1">Uncharacterized protein</fullName>
    </submittedName>
</protein>
<dbReference type="KEGG" id="bthg:MS2017_1520"/>
<dbReference type="RefSeq" id="WP_122951808.1">
    <property type="nucleotide sequence ID" value="NZ_CP024634.1"/>
</dbReference>